<dbReference type="EMBL" id="WIGO01000250">
    <property type="protein sequence ID" value="KAF6821968.1"/>
    <property type="molecule type" value="Genomic_DNA"/>
</dbReference>
<protein>
    <submittedName>
        <fullName evidence="2">Uncharacterized protein</fullName>
    </submittedName>
</protein>
<name>A0A8H6JZK6_9PEZI</name>
<evidence type="ECO:0000256" key="1">
    <source>
        <dbReference type="SAM" id="MobiDB-lite"/>
    </source>
</evidence>
<gene>
    <name evidence="2" type="ORF">CPLU01_12301</name>
</gene>
<evidence type="ECO:0000313" key="3">
    <source>
        <dbReference type="Proteomes" id="UP000654918"/>
    </source>
</evidence>
<dbReference type="AlphaFoldDB" id="A0A8H6JZK6"/>
<sequence>MVDSLSPETSQHPSVHFIHNTFTFTVQLDRRIQRVFPPLVDLRINLTAASWRPHSLRKRRLHRDPDGGEGSGGGGGGGGDDKPRRMRRCALRSYDENHPPTTLAALADDMVHVTLILPLWMARGGTAAPGGRI</sequence>
<keyword evidence="3" id="KW-1185">Reference proteome</keyword>
<evidence type="ECO:0000313" key="2">
    <source>
        <dbReference type="EMBL" id="KAF6821968.1"/>
    </source>
</evidence>
<dbReference type="Proteomes" id="UP000654918">
    <property type="component" value="Unassembled WGS sequence"/>
</dbReference>
<feature type="region of interest" description="Disordered" evidence="1">
    <location>
        <begin position="55"/>
        <end position="89"/>
    </location>
</feature>
<comment type="caution">
    <text evidence="2">The sequence shown here is derived from an EMBL/GenBank/DDBJ whole genome shotgun (WGS) entry which is preliminary data.</text>
</comment>
<accession>A0A8H6JZK6</accession>
<reference evidence="2" key="1">
    <citation type="journal article" date="2020" name="Phytopathology">
        <title>Genome Sequence Resources of Colletotrichum truncatum, C. plurivorum, C. musicola, and C. sojae: Four Species Pathogenic to Soybean (Glycine max).</title>
        <authorList>
            <person name="Rogerio F."/>
            <person name="Boufleur T.R."/>
            <person name="Ciampi-Guillardi M."/>
            <person name="Sukno S.A."/>
            <person name="Thon M.R."/>
            <person name="Massola Junior N.S."/>
            <person name="Baroncelli R."/>
        </authorList>
    </citation>
    <scope>NUCLEOTIDE SEQUENCE</scope>
    <source>
        <strain evidence="2">LFN00145</strain>
    </source>
</reference>
<organism evidence="2 3">
    <name type="scientific">Colletotrichum plurivorum</name>
    <dbReference type="NCBI Taxonomy" id="2175906"/>
    <lineage>
        <taxon>Eukaryota</taxon>
        <taxon>Fungi</taxon>
        <taxon>Dikarya</taxon>
        <taxon>Ascomycota</taxon>
        <taxon>Pezizomycotina</taxon>
        <taxon>Sordariomycetes</taxon>
        <taxon>Hypocreomycetidae</taxon>
        <taxon>Glomerellales</taxon>
        <taxon>Glomerellaceae</taxon>
        <taxon>Colletotrichum</taxon>
        <taxon>Colletotrichum orchidearum species complex</taxon>
    </lineage>
</organism>
<feature type="compositionally biased region" description="Gly residues" evidence="1">
    <location>
        <begin position="68"/>
        <end position="78"/>
    </location>
</feature>
<proteinExistence type="predicted"/>